<evidence type="ECO:0000256" key="1">
    <source>
        <dbReference type="SAM" id="SignalP"/>
    </source>
</evidence>
<dbReference type="AlphaFoldDB" id="A0A398CYM6"/>
<feature type="chain" id="PRO_5017301646" evidence="1">
    <location>
        <begin position="24"/>
        <end position="192"/>
    </location>
</feature>
<name>A0A398CYM6_9BACL</name>
<evidence type="ECO:0000313" key="3">
    <source>
        <dbReference type="Proteomes" id="UP000266340"/>
    </source>
</evidence>
<dbReference type="RefSeq" id="WP_119148372.1">
    <property type="nucleotide sequence ID" value="NZ_JBHSOV010000042.1"/>
</dbReference>
<comment type="caution">
    <text evidence="2">The sequence shown here is derived from an EMBL/GenBank/DDBJ whole genome shotgun (WGS) entry which is preliminary data.</text>
</comment>
<accession>A0A398CYM6</accession>
<organism evidence="2 3">
    <name type="scientific">Cohnella faecalis</name>
    <dbReference type="NCBI Taxonomy" id="2315694"/>
    <lineage>
        <taxon>Bacteria</taxon>
        <taxon>Bacillati</taxon>
        <taxon>Bacillota</taxon>
        <taxon>Bacilli</taxon>
        <taxon>Bacillales</taxon>
        <taxon>Paenibacillaceae</taxon>
        <taxon>Cohnella</taxon>
    </lineage>
</organism>
<protein>
    <submittedName>
        <fullName evidence="2">Copper amine oxidase</fullName>
    </submittedName>
</protein>
<dbReference type="Proteomes" id="UP000266340">
    <property type="component" value="Unassembled WGS sequence"/>
</dbReference>
<keyword evidence="1" id="KW-0732">Signal</keyword>
<reference evidence="2 3" key="1">
    <citation type="submission" date="2018-09" db="EMBL/GenBank/DDBJ databases">
        <title>Cohnella cavernae sp. nov., isolated from a karst cave.</title>
        <authorList>
            <person name="Zhu H."/>
        </authorList>
    </citation>
    <scope>NUCLEOTIDE SEQUENCE [LARGE SCALE GENOMIC DNA]</scope>
    <source>
        <strain evidence="2 3">K2E09-144</strain>
    </source>
</reference>
<dbReference type="EMBL" id="QXJM01000027">
    <property type="protein sequence ID" value="RIE04331.1"/>
    <property type="molecule type" value="Genomic_DNA"/>
</dbReference>
<proteinExistence type="predicted"/>
<gene>
    <name evidence="2" type="ORF">D3H35_06950</name>
</gene>
<sequence>MNVRKIALAVLVLTVIGGTAAFADNVSQKLRVIVNKQELVDGGVLVDGKAYLAVRALADSVQAILSWDDAEKKVVITKPNVHMFTMQDSTTFGSVSKGRNKFNIFSQIDNLKVDITAFKVTITDPYDDTTWLDGRDTSDKDFPDSGKDNFWFKTKEVSYDFKYSGKYVIRFWMKPKGETAFQVVSEKIISAK</sequence>
<evidence type="ECO:0000313" key="2">
    <source>
        <dbReference type="EMBL" id="RIE04331.1"/>
    </source>
</evidence>
<keyword evidence="3" id="KW-1185">Reference proteome</keyword>
<dbReference type="OrthoDB" id="2677881at2"/>
<feature type="signal peptide" evidence="1">
    <location>
        <begin position="1"/>
        <end position="23"/>
    </location>
</feature>